<keyword evidence="4 11" id="KW-0812">Transmembrane</keyword>
<sequence length="382" mass="44165">MKFVPTDPLYPLFSIFAFFSFFLPLIPLTWHLQAWNLGACFYMMWASLLGLIQFVDSIIWAGTVLDLAPIWCDITTHVYQAACFAIPLSSLCIVRRLYLISSLKTALTRLEQRRAMIFDIFVCFIMPLALLALQYVSQGRRYEIWEEVGCRIHMDRTLAMPFIINVPIIATGLVSMVYDVLCIRALFQHLRKRKELSKSVPSSAFTYDRYIPIVTLAFLEMACTTPIATCALIFNIELGLEPWISWDYVHGYFDYIEMIPSPVWKSQDLVRNAIETERWVTASFGIIIFLFLGTTKEARRQYWRAYRRLRRLVGQKTTTDTPESEKSHEDDDDVPNYSSVSEPSFVLPTIIDIEQLSRVQENSYAHKPTINLEDSSILNIAR</sequence>
<dbReference type="PRINTS" id="PR00901">
    <property type="entry name" value="PHEROMONEBAR"/>
</dbReference>
<dbReference type="Pfam" id="PF02076">
    <property type="entry name" value="STE3"/>
    <property type="match status" value="1"/>
</dbReference>
<proteinExistence type="inferred from homology"/>
<evidence type="ECO:0000313" key="12">
    <source>
        <dbReference type="EMBL" id="KAF5384602.1"/>
    </source>
</evidence>
<evidence type="ECO:0000256" key="7">
    <source>
        <dbReference type="ARBA" id="ARBA00023136"/>
    </source>
</evidence>
<feature type="transmembrane region" description="Helical" evidence="11">
    <location>
        <begin position="77"/>
        <end position="94"/>
    </location>
</feature>
<evidence type="ECO:0000256" key="11">
    <source>
        <dbReference type="SAM" id="Phobius"/>
    </source>
</evidence>
<dbReference type="Proteomes" id="UP000518752">
    <property type="component" value="Unassembled WGS sequence"/>
</dbReference>
<comment type="subcellular location">
    <subcellularLocation>
        <location evidence="1">Membrane</location>
        <topology evidence="1">Multi-pass membrane protein</topology>
    </subcellularLocation>
</comment>
<feature type="transmembrane region" description="Helical" evidence="11">
    <location>
        <begin position="115"/>
        <end position="136"/>
    </location>
</feature>
<keyword evidence="6" id="KW-0297">G-protein coupled receptor</keyword>
<dbReference type="OrthoDB" id="2874149at2759"/>
<comment type="similarity">
    <text evidence="2">Belongs to the G-protein coupled receptor 4 family.</text>
</comment>
<protein>
    <recommendedName>
        <fullName evidence="14">Pheromone receptor</fullName>
    </recommendedName>
</protein>
<organism evidence="12 13">
    <name type="scientific">Collybiopsis confluens</name>
    <dbReference type="NCBI Taxonomy" id="2823264"/>
    <lineage>
        <taxon>Eukaryota</taxon>
        <taxon>Fungi</taxon>
        <taxon>Dikarya</taxon>
        <taxon>Basidiomycota</taxon>
        <taxon>Agaricomycotina</taxon>
        <taxon>Agaricomycetes</taxon>
        <taxon>Agaricomycetidae</taxon>
        <taxon>Agaricales</taxon>
        <taxon>Marasmiineae</taxon>
        <taxon>Omphalotaceae</taxon>
        <taxon>Collybiopsis</taxon>
    </lineage>
</organism>
<accession>A0A8H5HJW8</accession>
<evidence type="ECO:0000256" key="9">
    <source>
        <dbReference type="ARBA" id="ARBA00023224"/>
    </source>
</evidence>
<keyword evidence="3" id="KW-0589">Pheromone response</keyword>
<evidence type="ECO:0000256" key="6">
    <source>
        <dbReference type="ARBA" id="ARBA00023040"/>
    </source>
</evidence>
<keyword evidence="13" id="KW-1185">Reference proteome</keyword>
<feature type="transmembrane region" description="Helical" evidence="11">
    <location>
        <begin position="42"/>
        <end position="65"/>
    </location>
</feature>
<feature type="transmembrane region" description="Helical" evidence="11">
    <location>
        <begin position="279"/>
        <end position="298"/>
    </location>
</feature>
<dbReference type="GO" id="GO:0005886">
    <property type="term" value="C:plasma membrane"/>
    <property type="evidence" value="ECO:0007669"/>
    <property type="project" value="TreeGrafter"/>
</dbReference>
<comment type="caution">
    <text evidence="12">The sequence shown here is derived from an EMBL/GenBank/DDBJ whole genome shotgun (WGS) entry which is preliminary data.</text>
</comment>
<dbReference type="InterPro" id="IPR000481">
    <property type="entry name" value="GPCR_Pheromne_B_alpha_rcpt"/>
</dbReference>
<reference evidence="12 13" key="1">
    <citation type="journal article" date="2020" name="ISME J.">
        <title>Uncovering the hidden diversity of litter-decomposition mechanisms in mushroom-forming fungi.</title>
        <authorList>
            <person name="Floudas D."/>
            <person name="Bentzer J."/>
            <person name="Ahren D."/>
            <person name="Johansson T."/>
            <person name="Persson P."/>
            <person name="Tunlid A."/>
        </authorList>
    </citation>
    <scope>NUCLEOTIDE SEQUENCE [LARGE SCALE GENOMIC DNA]</scope>
    <source>
        <strain evidence="12 13">CBS 406.79</strain>
    </source>
</reference>
<dbReference type="PANTHER" id="PTHR28097">
    <property type="entry name" value="PHEROMONE A FACTOR RECEPTOR"/>
    <property type="match status" value="1"/>
</dbReference>
<evidence type="ECO:0000256" key="10">
    <source>
        <dbReference type="SAM" id="MobiDB-lite"/>
    </source>
</evidence>
<evidence type="ECO:0000256" key="4">
    <source>
        <dbReference type="ARBA" id="ARBA00022692"/>
    </source>
</evidence>
<evidence type="ECO:0000256" key="1">
    <source>
        <dbReference type="ARBA" id="ARBA00004141"/>
    </source>
</evidence>
<gene>
    <name evidence="12" type="ORF">D9757_007452</name>
</gene>
<dbReference type="CDD" id="cd14966">
    <property type="entry name" value="7tmD_STE3"/>
    <property type="match status" value="1"/>
</dbReference>
<dbReference type="PRINTS" id="PR00899">
    <property type="entry name" value="GPCRSTE3"/>
</dbReference>
<keyword evidence="5 11" id="KW-1133">Transmembrane helix</keyword>
<dbReference type="EMBL" id="JAACJN010000042">
    <property type="protein sequence ID" value="KAF5384602.1"/>
    <property type="molecule type" value="Genomic_DNA"/>
</dbReference>
<evidence type="ECO:0000256" key="3">
    <source>
        <dbReference type="ARBA" id="ARBA00022507"/>
    </source>
</evidence>
<keyword evidence="7 11" id="KW-0472">Membrane</keyword>
<evidence type="ECO:0000313" key="13">
    <source>
        <dbReference type="Proteomes" id="UP000518752"/>
    </source>
</evidence>
<keyword evidence="9" id="KW-0807">Transducer</keyword>
<evidence type="ECO:0000256" key="5">
    <source>
        <dbReference type="ARBA" id="ARBA00022989"/>
    </source>
</evidence>
<evidence type="ECO:0000256" key="8">
    <source>
        <dbReference type="ARBA" id="ARBA00023170"/>
    </source>
</evidence>
<dbReference type="PANTHER" id="PTHR28097:SF1">
    <property type="entry name" value="PHEROMONE A FACTOR RECEPTOR"/>
    <property type="match status" value="1"/>
</dbReference>
<feature type="transmembrane region" description="Helical" evidence="11">
    <location>
        <begin position="12"/>
        <end position="30"/>
    </location>
</feature>
<dbReference type="GO" id="GO:0004934">
    <property type="term" value="F:mating-type alpha-factor pheromone receptor activity"/>
    <property type="evidence" value="ECO:0007669"/>
    <property type="project" value="InterPro"/>
</dbReference>
<dbReference type="AlphaFoldDB" id="A0A8H5HJW8"/>
<evidence type="ECO:0000256" key="2">
    <source>
        <dbReference type="ARBA" id="ARBA00011085"/>
    </source>
</evidence>
<feature type="region of interest" description="Disordered" evidence="10">
    <location>
        <begin position="317"/>
        <end position="341"/>
    </location>
</feature>
<keyword evidence="8" id="KW-0675">Receptor</keyword>
<name>A0A8H5HJW8_9AGAR</name>
<evidence type="ECO:0008006" key="14">
    <source>
        <dbReference type="Google" id="ProtNLM"/>
    </source>
</evidence>
<feature type="transmembrane region" description="Helical" evidence="11">
    <location>
        <begin position="162"/>
        <end position="187"/>
    </location>
</feature>
<feature type="transmembrane region" description="Helical" evidence="11">
    <location>
        <begin position="207"/>
        <end position="234"/>
    </location>
</feature>
<dbReference type="InterPro" id="IPR001499">
    <property type="entry name" value="GPCR_STE3"/>
</dbReference>
<dbReference type="GO" id="GO:0000750">
    <property type="term" value="P:pheromone-dependent signal transduction involved in conjugation with cellular fusion"/>
    <property type="evidence" value="ECO:0007669"/>
    <property type="project" value="TreeGrafter"/>
</dbReference>